<evidence type="ECO:0000313" key="3">
    <source>
        <dbReference type="Proteomes" id="UP000015104"/>
    </source>
</evidence>
<feature type="region of interest" description="Disordered" evidence="1">
    <location>
        <begin position="192"/>
        <end position="225"/>
    </location>
</feature>
<reference evidence="3" key="1">
    <citation type="submission" date="2011-08" db="EMBL/GenBank/DDBJ databases">
        <authorList>
            <person name="Rombauts S."/>
        </authorList>
    </citation>
    <scope>NUCLEOTIDE SEQUENCE</scope>
    <source>
        <strain evidence="3">London</strain>
    </source>
</reference>
<proteinExistence type="predicted"/>
<dbReference type="HOGENOM" id="CLU_951000_0_0_1"/>
<organism evidence="2 3">
    <name type="scientific">Tetranychus urticae</name>
    <name type="common">Two-spotted spider mite</name>
    <dbReference type="NCBI Taxonomy" id="32264"/>
    <lineage>
        <taxon>Eukaryota</taxon>
        <taxon>Metazoa</taxon>
        <taxon>Ecdysozoa</taxon>
        <taxon>Arthropoda</taxon>
        <taxon>Chelicerata</taxon>
        <taxon>Arachnida</taxon>
        <taxon>Acari</taxon>
        <taxon>Acariformes</taxon>
        <taxon>Trombidiformes</taxon>
        <taxon>Prostigmata</taxon>
        <taxon>Eleutherengona</taxon>
        <taxon>Raphignathae</taxon>
        <taxon>Tetranychoidea</taxon>
        <taxon>Tetranychidae</taxon>
        <taxon>Tetranychus</taxon>
    </lineage>
</organism>
<sequence>MPTPSAIVSSNGLSSIFNDQSLNGEITCSASIVGADCEDTEFTLDWQYPKVNNKTESAYLSSDNHFNSHHRSNHSSENKNRKRSQSTGYLNESSSIVDGQLNDNIEMRSSESWTQFLLKSRGSSMTSLNEVHNSPGLGKSLDPTGRTVLGYGSSTPGKRSSSQLSSSGKCRNLASSLQSYFFSGGNSNNPNESINVIKTSNSSSSSSSSQKSKSAERQSIKDSLDSSKSFPLPNVFKKNFIAKGHSNCGLFSGAKNSSTSSSSSKSSEILNSNVNKNLHRELNLAAKEIGAFY</sequence>
<reference evidence="2" key="2">
    <citation type="submission" date="2015-06" db="UniProtKB">
        <authorList>
            <consortium name="EnsemblMetazoa"/>
        </authorList>
    </citation>
    <scope>IDENTIFICATION</scope>
</reference>
<feature type="compositionally biased region" description="Polar residues" evidence="1">
    <location>
        <begin position="85"/>
        <end position="95"/>
    </location>
</feature>
<accession>T1KQG4</accession>
<evidence type="ECO:0000256" key="1">
    <source>
        <dbReference type="SAM" id="MobiDB-lite"/>
    </source>
</evidence>
<evidence type="ECO:0000313" key="2">
    <source>
        <dbReference type="EnsemblMetazoa" id="tetur180g00030.1"/>
    </source>
</evidence>
<dbReference type="Proteomes" id="UP000015104">
    <property type="component" value="Unassembled WGS sequence"/>
</dbReference>
<feature type="region of interest" description="Disordered" evidence="1">
    <location>
        <begin position="61"/>
        <end position="95"/>
    </location>
</feature>
<dbReference type="EMBL" id="CAEY01000350">
    <property type="status" value="NOT_ANNOTATED_CDS"/>
    <property type="molecule type" value="Genomic_DNA"/>
</dbReference>
<protein>
    <submittedName>
        <fullName evidence="2">Uncharacterized protein</fullName>
    </submittedName>
</protein>
<feature type="compositionally biased region" description="Low complexity" evidence="1">
    <location>
        <begin position="200"/>
        <end position="212"/>
    </location>
</feature>
<dbReference type="AlphaFoldDB" id="T1KQG4"/>
<name>T1KQG4_TETUR</name>
<keyword evidence="3" id="KW-1185">Reference proteome</keyword>
<dbReference type="EnsemblMetazoa" id="tetur180g00030.1">
    <property type="protein sequence ID" value="tetur180g00030.1"/>
    <property type="gene ID" value="tetur180g00030"/>
</dbReference>
<feature type="compositionally biased region" description="Basic and acidic residues" evidence="1">
    <location>
        <begin position="213"/>
        <end position="225"/>
    </location>
</feature>
<feature type="region of interest" description="Disordered" evidence="1">
    <location>
        <begin position="126"/>
        <end position="168"/>
    </location>
</feature>